<evidence type="ECO:0000259" key="6">
    <source>
        <dbReference type="PROSITE" id="PS50023"/>
    </source>
</evidence>
<dbReference type="GO" id="GO:0046872">
    <property type="term" value="F:metal ion binding"/>
    <property type="evidence" value="ECO:0007669"/>
    <property type="project" value="UniProtKB-KW"/>
</dbReference>
<dbReference type="HOGENOM" id="CLU_2252788_0_0_1"/>
<sequence length="108" mass="12304">FHVDCFKCAKCRNQVTADTNLLLLSDGSPICANCSYCCNVCHLPILDEAIMAGDDSYHAYCFKCKVCKNRIDELVFAKTSQGIYCMSCHSERMIKIRKHTQKKAEREK</sequence>
<evidence type="ECO:0000313" key="8">
    <source>
        <dbReference type="Proteomes" id="UP000054477"/>
    </source>
</evidence>
<dbReference type="PROSITE" id="PS50023">
    <property type="entry name" value="LIM_DOMAIN_2"/>
    <property type="match status" value="1"/>
</dbReference>
<feature type="non-terminal residue" evidence="7">
    <location>
        <position position="1"/>
    </location>
</feature>
<organism evidence="7 8">
    <name type="scientific">Laccaria amethystina LaAM-08-1</name>
    <dbReference type="NCBI Taxonomy" id="1095629"/>
    <lineage>
        <taxon>Eukaryota</taxon>
        <taxon>Fungi</taxon>
        <taxon>Dikarya</taxon>
        <taxon>Basidiomycota</taxon>
        <taxon>Agaricomycotina</taxon>
        <taxon>Agaricomycetes</taxon>
        <taxon>Agaricomycetidae</taxon>
        <taxon>Agaricales</taxon>
        <taxon>Agaricineae</taxon>
        <taxon>Hydnangiaceae</taxon>
        <taxon>Laccaria</taxon>
    </lineage>
</organism>
<protein>
    <recommendedName>
        <fullName evidence="6">LIM zinc-binding domain-containing protein</fullName>
    </recommendedName>
</protein>
<keyword evidence="4 5" id="KW-0440">LIM domain</keyword>
<keyword evidence="2" id="KW-0677">Repeat</keyword>
<dbReference type="AlphaFoldDB" id="A0A0C9Y682"/>
<proteinExistence type="predicted"/>
<dbReference type="Gene3D" id="2.10.110.10">
    <property type="entry name" value="Cysteine Rich Protein"/>
    <property type="match status" value="2"/>
</dbReference>
<dbReference type="EMBL" id="KN838579">
    <property type="protein sequence ID" value="KIK03503.1"/>
    <property type="molecule type" value="Genomic_DNA"/>
</dbReference>
<keyword evidence="8" id="KW-1185">Reference proteome</keyword>
<dbReference type="Pfam" id="PF00412">
    <property type="entry name" value="LIM"/>
    <property type="match status" value="2"/>
</dbReference>
<dbReference type="GO" id="GO:0001725">
    <property type="term" value="C:stress fiber"/>
    <property type="evidence" value="ECO:0007669"/>
    <property type="project" value="TreeGrafter"/>
</dbReference>
<dbReference type="Proteomes" id="UP000054477">
    <property type="component" value="Unassembled WGS sequence"/>
</dbReference>
<evidence type="ECO:0000313" key="7">
    <source>
        <dbReference type="EMBL" id="KIK03503.1"/>
    </source>
</evidence>
<dbReference type="SMART" id="SM00132">
    <property type="entry name" value="LIM"/>
    <property type="match status" value="1"/>
</dbReference>
<evidence type="ECO:0000256" key="3">
    <source>
        <dbReference type="ARBA" id="ARBA00022833"/>
    </source>
</evidence>
<dbReference type="PANTHER" id="PTHR24207">
    <property type="entry name" value="ZYX102 PROTEIN"/>
    <property type="match status" value="1"/>
</dbReference>
<evidence type="ECO:0000256" key="5">
    <source>
        <dbReference type="PROSITE-ProRule" id="PRU00125"/>
    </source>
</evidence>
<dbReference type="GO" id="GO:0098609">
    <property type="term" value="P:cell-cell adhesion"/>
    <property type="evidence" value="ECO:0007669"/>
    <property type="project" value="TreeGrafter"/>
</dbReference>
<feature type="domain" description="LIM zinc-binding" evidence="6">
    <location>
        <begin position="36"/>
        <end position="95"/>
    </location>
</feature>
<reference evidence="8" key="2">
    <citation type="submission" date="2015-01" db="EMBL/GenBank/DDBJ databases">
        <title>Evolutionary Origins and Diversification of the Mycorrhizal Mutualists.</title>
        <authorList>
            <consortium name="DOE Joint Genome Institute"/>
            <consortium name="Mycorrhizal Genomics Consortium"/>
            <person name="Kohler A."/>
            <person name="Kuo A."/>
            <person name="Nagy L.G."/>
            <person name="Floudas D."/>
            <person name="Copeland A."/>
            <person name="Barry K.W."/>
            <person name="Cichocki N."/>
            <person name="Veneault-Fourrey C."/>
            <person name="LaButti K."/>
            <person name="Lindquist E.A."/>
            <person name="Lipzen A."/>
            <person name="Lundell T."/>
            <person name="Morin E."/>
            <person name="Murat C."/>
            <person name="Riley R."/>
            <person name="Ohm R."/>
            <person name="Sun H."/>
            <person name="Tunlid A."/>
            <person name="Henrissat B."/>
            <person name="Grigoriev I.V."/>
            <person name="Hibbett D.S."/>
            <person name="Martin F."/>
        </authorList>
    </citation>
    <scope>NUCLEOTIDE SEQUENCE [LARGE SCALE GENOMIC DNA]</scope>
    <source>
        <strain evidence="8">LaAM-08-1</strain>
    </source>
</reference>
<dbReference type="PROSITE" id="PS00478">
    <property type="entry name" value="LIM_DOMAIN_1"/>
    <property type="match status" value="1"/>
</dbReference>
<dbReference type="OrthoDB" id="2987153at2759"/>
<dbReference type="PANTHER" id="PTHR24207:SF2">
    <property type="entry name" value="ZYX102 PROTEIN"/>
    <property type="match status" value="1"/>
</dbReference>
<feature type="non-terminal residue" evidence="7">
    <location>
        <position position="108"/>
    </location>
</feature>
<dbReference type="STRING" id="1095629.A0A0C9Y682"/>
<evidence type="ECO:0000256" key="1">
    <source>
        <dbReference type="ARBA" id="ARBA00022723"/>
    </source>
</evidence>
<reference evidence="7 8" key="1">
    <citation type="submission" date="2014-04" db="EMBL/GenBank/DDBJ databases">
        <authorList>
            <consortium name="DOE Joint Genome Institute"/>
            <person name="Kuo A."/>
            <person name="Kohler A."/>
            <person name="Nagy L.G."/>
            <person name="Floudas D."/>
            <person name="Copeland A."/>
            <person name="Barry K.W."/>
            <person name="Cichocki N."/>
            <person name="Veneault-Fourrey C."/>
            <person name="LaButti K."/>
            <person name="Lindquist E.A."/>
            <person name="Lipzen A."/>
            <person name="Lundell T."/>
            <person name="Morin E."/>
            <person name="Murat C."/>
            <person name="Sun H."/>
            <person name="Tunlid A."/>
            <person name="Henrissat B."/>
            <person name="Grigoriev I.V."/>
            <person name="Hibbett D.S."/>
            <person name="Martin F."/>
            <person name="Nordberg H.P."/>
            <person name="Cantor M.N."/>
            <person name="Hua S.X."/>
        </authorList>
    </citation>
    <scope>NUCLEOTIDE SEQUENCE [LARGE SCALE GENOMIC DNA]</scope>
    <source>
        <strain evidence="7 8">LaAM-08-1</strain>
    </source>
</reference>
<evidence type="ECO:0000256" key="2">
    <source>
        <dbReference type="ARBA" id="ARBA00022737"/>
    </source>
</evidence>
<gene>
    <name evidence="7" type="ORF">K443DRAFT_41453</name>
</gene>
<dbReference type="InterPro" id="IPR001781">
    <property type="entry name" value="Znf_LIM"/>
</dbReference>
<keyword evidence="3 5" id="KW-0862">Zinc</keyword>
<dbReference type="GO" id="GO:0030695">
    <property type="term" value="F:GTPase regulator activity"/>
    <property type="evidence" value="ECO:0007669"/>
    <property type="project" value="UniProtKB-ARBA"/>
</dbReference>
<evidence type="ECO:0000256" key="4">
    <source>
        <dbReference type="ARBA" id="ARBA00023038"/>
    </source>
</evidence>
<name>A0A0C9Y682_9AGAR</name>
<accession>A0A0C9Y682</accession>
<keyword evidence="1 5" id="KW-0479">Metal-binding</keyword>